<feature type="domain" description="Uracil-DNA glycosylase-like" evidence="2">
    <location>
        <begin position="43"/>
        <end position="168"/>
    </location>
</feature>
<sequence length="261" mass="29220">MIRFDKGPGAAFAKHFAALPDHDEIKEHFWYDWGPVFYRGRLDGSAKIICVASDPGPTERIAGRNLVGNAGQRVQGFLNKIGLTQSYVLLNGFSYALFPSHLSDGIKLLSRPDLTAWRNRLFNMLKKPSLQAVVAFGAVAQKAVDLWDKKGNIPVFETYHPSYHSGGAAGEKKMLTDWNRVVTELRKIITPDDDASANKPLYGAKFAEQDYAAIPHADLPFGLPEWFGNDAFFRKKRGMNSVSRPSPDDRHTLEWKAPKFN</sequence>
<dbReference type="EMBL" id="LWBP01000199">
    <property type="protein sequence ID" value="OQP56562.1"/>
    <property type="molecule type" value="Genomic_DNA"/>
</dbReference>
<proteinExistence type="predicted"/>
<dbReference type="AlphaFoldDB" id="A0A1V9FE28"/>
<protein>
    <recommendedName>
        <fullName evidence="2">Uracil-DNA glycosylase-like domain-containing protein</fullName>
    </recommendedName>
</protein>
<evidence type="ECO:0000313" key="4">
    <source>
        <dbReference type="Proteomes" id="UP000192276"/>
    </source>
</evidence>
<feature type="compositionally biased region" description="Basic and acidic residues" evidence="1">
    <location>
        <begin position="246"/>
        <end position="261"/>
    </location>
</feature>
<dbReference type="InterPro" id="IPR036895">
    <property type="entry name" value="Uracil-DNA_glycosylase-like_sf"/>
</dbReference>
<dbReference type="Pfam" id="PF03167">
    <property type="entry name" value="UDG"/>
    <property type="match status" value="1"/>
</dbReference>
<feature type="region of interest" description="Disordered" evidence="1">
    <location>
        <begin position="238"/>
        <end position="261"/>
    </location>
</feature>
<dbReference type="InterPro" id="IPR005122">
    <property type="entry name" value="Uracil-DNA_glycosylase-like"/>
</dbReference>
<dbReference type="Gene3D" id="3.40.470.10">
    <property type="entry name" value="Uracil-DNA glycosylase-like domain"/>
    <property type="match status" value="1"/>
</dbReference>
<dbReference type="RefSeq" id="WP_081168790.1">
    <property type="nucleotide sequence ID" value="NZ_LWBP01000199.1"/>
</dbReference>
<accession>A0A1V9FE28</accession>
<evidence type="ECO:0000259" key="2">
    <source>
        <dbReference type="Pfam" id="PF03167"/>
    </source>
</evidence>
<comment type="caution">
    <text evidence="3">The sequence shown here is derived from an EMBL/GenBank/DDBJ whole genome shotgun (WGS) entry which is preliminary data.</text>
</comment>
<keyword evidence="4" id="KW-1185">Reference proteome</keyword>
<evidence type="ECO:0000313" key="3">
    <source>
        <dbReference type="EMBL" id="OQP56562.1"/>
    </source>
</evidence>
<gene>
    <name evidence="3" type="ORF">A4R26_05215</name>
</gene>
<dbReference type="OrthoDB" id="8203325at2"/>
<evidence type="ECO:0000256" key="1">
    <source>
        <dbReference type="SAM" id="MobiDB-lite"/>
    </source>
</evidence>
<dbReference type="SUPFAM" id="SSF52141">
    <property type="entry name" value="Uracil-DNA glycosylase-like"/>
    <property type="match status" value="1"/>
</dbReference>
<reference evidence="4" key="1">
    <citation type="submission" date="2016-04" db="EMBL/GenBank/DDBJ databases">
        <authorList>
            <person name="Chen L."/>
            <person name="Zhuang W."/>
            <person name="Wang G."/>
        </authorList>
    </citation>
    <scope>NUCLEOTIDE SEQUENCE [LARGE SCALE GENOMIC DNA]</scope>
    <source>
        <strain evidence="4">208</strain>
    </source>
</reference>
<organism evidence="3 4">
    <name type="scientific">Niastella populi</name>
    <dbReference type="NCBI Taxonomy" id="550983"/>
    <lineage>
        <taxon>Bacteria</taxon>
        <taxon>Pseudomonadati</taxon>
        <taxon>Bacteroidota</taxon>
        <taxon>Chitinophagia</taxon>
        <taxon>Chitinophagales</taxon>
        <taxon>Chitinophagaceae</taxon>
        <taxon>Niastella</taxon>
    </lineage>
</organism>
<dbReference type="CDD" id="cd10034">
    <property type="entry name" value="UDG_BdiUng_like"/>
    <property type="match status" value="1"/>
</dbReference>
<name>A0A1V9FE28_9BACT</name>
<dbReference type="STRING" id="550983.A4R26_05215"/>
<dbReference type="Proteomes" id="UP000192276">
    <property type="component" value="Unassembled WGS sequence"/>
</dbReference>